<sequence length="353" mass="40521">MYHATSALRDLTRRSRRLIPAGKPCFPRVPVLRSTYRGLSSATTTREPEPHPIDRMATRASEESANIPCPKHSIVPPKEKIQLTGPEETMIPMVFFRALDAKKDRPILGDPYSQKILDRCDIDFSAGHFIRNDRFIEYVMNRCKQLDTWCQEFLDSHENEPVTVLHLGCGLDCRYMRMRKGPNVRWIDVDQPLVVEARARLVPRPPEDYALRTLQITKPGWARDIPNDRPTLVIAEGLFPFLPPEAGGRILRDVAEYFGGGGEIVVDHVSPLVVRLSGAIKFLRTSGSRFHWGVDDPRREIEVLHPKLRMKECLHWTDFMAEHPPIFGVVLTRMMGAFMPGWKSNLKLMRFEY</sequence>
<evidence type="ECO:0000256" key="2">
    <source>
        <dbReference type="ARBA" id="ARBA00022679"/>
    </source>
</evidence>
<comment type="caution">
    <text evidence="3">The sequence shown here is derived from an EMBL/GenBank/DDBJ whole genome shotgun (WGS) entry which is preliminary data.</text>
</comment>
<accession>A0A423X919</accession>
<dbReference type="PANTHER" id="PTHR43619">
    <property type="entry name" value="S-ADENOSYL-L-METHIONINE-DEPENDENT METHYLTRANSFERASE YKTD-RELATED"/>
    <property type="match status" value="1"/>
</dbReference>
<dbReference type="GO" id="GO:0008168">
    <property type="term" value="F:methyltransferase activity"/>
    <property type="evidence" value="ECO:0007669"/>
    <property type="project" value="UniProtKB-KW"/>
</dbReference>
<keyword evidence="2" id="KW-0808">Transferase</keyword>
<name>A0A423X919_9PEZI</name>
<dbReference type="PANTHER" id="PTHR43619:SF2">
    <property type="entry name" value="S-ADENOSYL-L-METHIONINE-DEPENDENT METHYLTRANSFERASES SUPERFAMILY PROTEIN"/>
    <property type="match status" value="1"/>
</dbReference>
<dbReference type="InterPro" id="IPR007213">
    <property type="entry name" value="Ppm1/Ppm2/Tcmp"/>
</dbReference>
<dbReference type="Pfam" id="PF04072">
    <property type="entry name" value="LCM"/>
    <property type="match status" value="1"/>
</dbReference>
<evidence type="ECO:0008006" key="5">
    <source>
        <dbReference type="Google" id="ProtNLM"/>
    </source>
</evidence>
<dbReference type="STRING" id="356882.A0A423X919"/>
<dbReference type="Gene3D" id="3.40.50.150">
    <property type="entry name" value="Vaccinia Virus protein VP39"/>
    <property type="match status" value="1"/>
</dbReference>
<proteinExistence type="predicted"/>
<keyword evidence="1" id="KW-0489">Methyltransferase</keyword>
<dbReference type="GO" id="GO:0032259">
    <property type="term" value="P:methylation"/>
    <property type="evidence" value="ECO:0007669"/>
    <property type="project" value="UniProtKB-KW"/>
</dbReference>
<organism evidence="3 4">
    <name type="scientific">Cytospora schulzeri</name>
    <dbReference type="NCBI Taxonomy" id="448051"/>
    <lineage>
        <taxon>Eukaryota</taxon>
        <taxon>Fungi</taxon>
        <taxon>Dikarya</taxon>
        <taxon>Ascomycota</taxon>
        <taxon>Pezizomycotina</taxon>
        <taxon>Sordariomycetes</taxon>
        <taxon>Sordariomycetidae</taxon>
        <taxon>Diaporthales</taxon>
        <taxon>Cytosporaceae</taxon>
        <taxon>Cytospora</taxon>
    </lineage>
</organism>
<evidence type="ECO:0000313" key="3">
    <source>
        <dbReference type="EMBL" id="ROW12441.1"/>
    </source>
</evidence>
<dbReference type="Proteomes" id="UP000283895">
    <property type="component" value="Unassembled WGS sequence"/>
</dbReference>
<protein>
    <recommendedName>
        <fullName evidence="5">O-methyltransferase domain-containing protein</fullName>
    </recommendedName>
</protein>
<evidence type="ECO:0000256" key="1">
    <source>
        <dbReference type="ARBA" id="ARBA00022603"/>
    </source>
</evidence>
<dbReference type="SUPFAM" id="SSF53335">
    <property type="entry name" value="S-adenosyl-L-methionine-dependent methyltransferases"/>
    <property type="match status" value="1"/>
</dbReference>
<dbReference type="AlphaFoldDB" id="A0A423X919"/>
<keyword evidence="4" id="KW-1185">Reference proteome</keyword>
<dbReference type="InterPro" id="IPR029063">
    <property type="entry name" value="SAM-dependent_MTases_sf"/>
</dbReference>
<gene>
    <name evidence="3" type="ORF">VMCG_00824</name>
</gene>
<evidence type="ECO:0000313" key="4">
    <source>
        <dbReference type="Proteomes" id="UP000283895"/>
    </source>
</evidence>
<dbReference type="OrthoDB" id="203237at2759"/>
<dbReference type="EMBL" id="LKEA01000001">
    <property type="protein sequence ID" value="ROW12441.1"/>
    <property type="molecule type" value="Genomic_DNA"/>
</dbReference>
<reference evidence="3 4" key="1">
    <citation type="submission" date="2015-09" db="EMBL/GenBank/DDBJ databases">
        <title>Host preference determinants of Valsa canker pathogens revealed by comparative genomics.</title>
        <authorList>
            <person name="Yin Z."/>
            <person name="Huang L."/>
        </authorList>
    </citation>
    <scope>NUCLEOTIDE SEQUENCE [LARGE SCALE GENOMIC DNA]</scope>
    <source>
        <strain evidence="3 4">03-1</strain>
    </source>
</reference>